<evidence type="ECO:0000256" key="2">
    <source>
        <dbReference type="ARBA" id="ARBA00022801"/>
    </source>
</evidence>
<dbReference type="InterPro" id="IPR036380">
    <property type="entry name" value="Isochorismatase-like_sf"/>
</dbReference>
<dbReference type="KEGG" id="glz:GLAREA_09459"/>
<dbReference type="GO" id="GO:0016787">
    <property type="term" value="F:hydrolase activity"/>
    <property type="evidence" value="ECO:0007669"/>
    <property type="project" value="UniProtKB-KW"/>
</dbReference>
<dbReference type="OMA" id="TGMMTHM"/>
<protein>
    <submittedName>
        <fullName evidence="4">Isochorismatase-like hydrolase</fullName>
    </submittedName>
</protein>
<gene>
    <name evidence="4" type="ORF">GLAREA_09459</name>
</gene>
<evidence type="ECO:0000313" key="4">
    <source>
        <dbReference type="EMBL" id="EPE28339.1"/>
    </source>
</evidence>
<evidence type="ECO:0000256" key="1">
    <source>
        <dbReference type="ARBA" id="ARBA00006336"/>
    </source>
</evidence>
<evidence type="ECO:0000259" key="3">
    <source>
        <dbReference type="Pfam" id="PF00857"/>
    </source>
</evidence>
<dbReference type="GeneID" id="19468507"/>
<dbReference type="RefSeq" id="XP_008084247.1">
    <property type="nucleotide sequence ID" value="XM_008086056.1"/>
</dbReference>
<dbReference type="InterPro" id="IPR000868">
    <property type="entry name" value="Isochorismatase-like_dom"/>
</dbReference>
<comment type="similarity">
    <text evidence="1">Belongs to the isochorismatase family.</text>
</comment>
<dbReference type="AlphaFoldDB" id="S3CTI8"/>
<evidence type="ECO:0000313" key="5">
    <source>
        <dbReference type="Proteomes" id="UP000016922"/>
    </source>
</evidence>
<dbReference type="PANTHER" id="PTHR43540:SF15">
    <property type="entry name" value="BLR5631 PROTEIN"/>
    <property type="match status" value="1"/>
</dbReference>
<accession>S3CTI8</accession>
<dbReference type="Pfam" id="PF00857">
    <property type="entry name" value="Isochorismatase"/>
    <property type="match status" value="1"/>
</dbReference>
<dbReference type="EMBL" id="KE145368">
    <property type="protein sequence ID" value="EPE28339.1"/>
    <property type="molecule type" value="Genomic_DNA"/>
</dbReference>
<reference evidence="4 5" key="1">
    <citation type="journal article" date="2013" name="BMC Genomics">
        <title>Genomics-driven discovery of the pneumocandin biosynthetic gene cluster in the fungus Glarea lozoyensis.</title>
        <authorList>
            <person name="Chen L."/>
            <person name="Yue Q."/>
            <person name="Zhang X."/>
            <person name="Xiang M."/>
            <person name="Wang C."/>
            <person name="Li S."/>
            <person name="Che Y."/>
            <person name="Ortiz-Lopez F.J."/>
            <person name="Bills G.F."/>
            <person name="Liu X."/>
            <person name="An Z."/>
        </authorList>
    </citation>
    <scope>NUCLEOTIDE SEQUENCE [LARGE SCALE GENOMIC DNA]</scope>
    <source>
        <strain evidence="5">ATCC 20868 / MF5171</strain>
    </source>
</reference>
<dbReference type="PANTHER" id="PTHR43540">
    <property type="entry name" value="PEROXYUREIDOACRYLATE/UREIDOACRYLATE AMIDOHYDROLASE-RELATED"/>
    <property type="match status" value="1"/>
</dbReference>
<dbReference type="HOGENOM" id="CLU_068979_5_1_1"/>
<dbReference type="Gene3D" id="3.40.50.850">
    <property type="entry name" value="Isochorismatase-like"/>
    <property type="match status" value="1"/>
</dbReference>
<dbReference type="OrthoDB" id="245563at2759"/>
<dbReference type="SUPFAM" id="SSF52499">
    <property type="entry name" value="Isochorismatase-like hydrolases"/>
    <property type="match status" value="1"/>
</dbReference>
<dbReference type="eggNOG" id="ENOG502RXWW">
    <property type="taxonomic scope" value="Eukaryota"/>
</dbReference>
<proteinExistence type="inferred from homology"/>
<sequence length="193" mass="20487">MSAFSFRNDVLGAPRSSASTSDSVLVIIDAQNEYANGKLAVKNVEQSRKVIGSLLNKYRKANGKVVHVLHQVPDGAPVFTPGSDLAKEFDELKPKDGEPTIQKQVPGAFTGTDLHKTLEGYGLKKLVLTGYMAHVCVSTTAREGMQSGYDVVIPEDAVGDRAIPGVSADEVVKVALAELGDAFATIIKSSEIS</sequence>
<name>S3CTI8_GLAL2</name>
<organism evidence="4 5">
    <name type="scientific">Glarea lozoyensis (strain ATCC 20868 / MF5171)</name>
    <dbReference type="NCBI Taxonomy" id="1116229"/>
    <lineage>
        <taxon>Eukaryota</taxon>
        <taxon>Fungi</taxon>
        <taxon>Dikarya</taxon>
        <taxon>Ascomycota</taxon>
        <taxon>Pezizomycotina</taxon>
        <taxon>Leotiomycetes</taxon>
        <taxon>Helotiales</taxon>
        <taxon>Helotiaceae</taxon>
        <taxon>Glarea</taxon>
    </lineage>
</organism>
<keyword evidence="5" id="KW-1185">Reference proteome</keyword>
<keyword evidence="2 4" id="KW-0378">Hydrolase</keyword>
<dbReference type="Proteomes" id="UP000016922">
    <property type="component" value="Unassembled WGS sequence"/>
</dbReference>
<dbReference type="InterPro" id="IPR050272">
    <property type="entry name" value="Isochorismatase-like_hydrls"/>
</dbReference>
<feature type="domain" description="Isochorismatase-like" evidence="3">
    <location>
        <begin position="23"/>
        <end position="189"/>
    </location>
</feature>